<name>A0ABT1LCW7_9HYPH</name>
<dbReference type="PANTHER" id="PTHR43531">
    <property type="entry name" value="PROTEIN ICFG"/>
    <property type="match status" value="1"/>
</dbReference>
<feature type="domain" description="HAMP" evidence="6">
    <location>
        <begin position="447"/>
        <end position="489"/>
    </location>
</feature>
<feature type="domain" description="HAMP" evidence="6">
    <location>
        <begin position="391"/>
        <end position="444"/>
    </location>
</feature>
<feature type="region of interest" description="Disordered" evidence="4">
    <location>
        <begin position="746"/>
        <end position="792"/>
    </location>
</feature>
<evidence type="ECO:0000256" key="1">
    <source>
        <dbReference type="ARBA" id="ARBA00022481"/>
    </source>
</evidence>
<dbReference type="PANTHER" id="PTHR43531:SF14">
    <property type="entry name" value="METHYL-ACCEPTING CHEMOTAXIS PROTEIN I-RELATED"/>
    <property type="match status" value="1"/>
</dbReference>
<dbReference type="Gene3D" id="6.10.340.10">
    <property type="match status" value="1"/>
</dbReference>
<keyword evidence="3" id="KW-0807">Transducer</keyword>
<comment type="similarity">
    <text evidence="2">Belongs to the methyl-accepting chemotaxis (MCP) protein family.</text>
</comment>
<dbReference type="Proteomes" id="UP001205890">
    <property type="component" value="Unassembled WGS sequence"/>
</dbReference>
<sequence length="792" mass="83215">MRIGHKLALQAGCGVALLAALMGVQQWSFSTIGGLGDLQSRTSTVIETVVMLGAEVSTVQALNRGIQLSKNSEELAKAMDAVPATASAANAAVDRALARAGIPENRARLNKAKEILADYLAAVAEIGAVHTERLALRREQMELAAAWDKRMGALVETGLPATLPGRLEIERDLVDLDAHLKSSRTAMWRFEATGDKGLLGAINTQLSGAATALTDVRGRLADAALLREVDELHGTLGRLQDVMTRQVHATEREMAVVTQKSTPLREKLTALIDETRVTARERNDAASRELEASIRNATMSGLLLGALALLVMVGTAVSTTLSVARPIRRIADILSQLASGRRDVEVPYANRADEVGDAAKAAEAFRVSLVRTDELEAEERAQAEQRAAQAAEMAAVVREVGVVVEAAAQGDFGLRAEVRTSQPELGKLVESVNQINQIVDAATGDFAEVLGAVAQGDLTQTVRAPYSGRLEELKTAINTTVVRLAETVTVIQATTVDVNNAAGEINVGADDLSRRTEGQAASLEETAATTEQLAASVKASASASRRAVGLAEEAMSVAEQGGGVVREAVEAMSRIEAASQRISAITSVIDDIAFQTNLLALNAAVEAARAGEAGKGFAVVASEVRTLAQRSSEAAKDITGLISSSAAEVAQGVRLVRSAGDTLEQIVSASVKVSETVGEISSAAAEQANGIEEMSQTIAHMDEMTQQNAALAEQSAASATSLTGQIRKLDELVAAFKTDARMKQAVRPDAPQRLQDLAKSAFSGPRPTSGEPRRRVAVGGGRTVQAGDWSQF</sequence>
<evidence type="ECO:0000256" key="2">
    <source>
        <dbReference type="ARBA" id="ARBA00029447"/>
    </source>
</evidence>
<dbReference type="SUPFAM" id="SSF158472">
    <property type="entry name" value="HAMP domain-like"/>
    <property type="match status" value="1"/>
</dbReference>
<dbReference type="EMBL" id="JANCLU010000010">
    <property type="protein sequence ID" value="MCP8939279.1"/>
    <property type="molecule type" value="Genomic_DNA"/>
</dbReference>
<gene>
    <name evidence="7" type="ORF">NK718_12190</name>
</gene>
<dbReference type="Pfam" id="PF18947">
    <property type="entry name" value="HAMP_2"/>
    <property type="match status" value="1"/>
</dbReference>
<dbReference type="InterPro" id="IPR003660">
    <property type="entry name" value="HAMP_dom"/>
</dbReference>
<feature type="domain" description="HAMP" evidence="6">
    <location>
        <begin position="321"/>
        <end position="374"/>
    </location>
</feature>
<dbReference type="Pfam" id="PF00015">
    <property type="entry name" value="MCPsignal"/>
    <property type="match status" value="1"/>
</dbReference>
<evidence type="ECO:0000256" key="3">
    <source>
        <dbReference type="PROSITE-ProRule" id="PRU00284"/>
    </source>
</evidence>
<evidence type="ECO:0000259" key="5">
    <source>
        <dbReference type="PROSITE" id="PS50111"/>
    </source>
</evidence>
<evidence type="ECO:0000313" key="8">
    <source>
        <dbReference type="Proteomes" id="UP001205890"/>
    </source>
</evidence>
<dbReference type="SMART" id="SM00283">
    <property type="entry name" value="MA"/>
    <property type="match status" value="1"/>
</dbReference>
<dbReference type="PROSITE" id="PS50885">
    <property type="entry name" value="HAMP"/>
    <property type="match status" value="3"/>
</dbReference>
<dbReference type="PROSITE" id="PS50111">
    <property type="entry name" value="CHEMOTAXIS_TRANSDUC_2"/>
    <property type="match status" value="1"/>
</dbReference>
<dbReference type="SMART" id="SM00304">
    <property type="entry name" value="HAMP"/>
    <property type="match status" value="4"/>
</dbReference>
<keyword evidence="8" id="KW-1185">Reference proteome</keyword>
<dbReference type="CDD" id="cd11386">
    <property type="entry name" value="MCP_signal"/>
    <property type="match status" value="1"/>
</dbReference>
<feature type="domain" description="Methyl-accepting transducer" evidence="5">
    <location>
        <begin position="494"/>
        <end position="723"/>
    </location>
</feature>
<comment type="caution">
    <text evidence="7">The sequence shown here is derived from an EMBL/GenBank/DDBJ whole genome shotgun (WGS) entry which is preliminary data.</text>
</comment>
<dbReference type="InterPro" id="IPR051310">
    <property type="entry name" value="MCP_chemotaxis"/>
</dbReference>
<evidence type="ECO:0000256" key="4">
    <source>
        <dbReference type="SAM" id="MobiDB-lite"/>
    </source>
</evidence>
<dbReference type="InterPro" id="IPR004089">
    <property type="entry name" value="MCPsignal_dom"/>
</dbReference>
<organism evidence="7 8">
    <name type="scientific">Alsobacter ponti</name>
    <dbReference type="NCBI Taxonomy" id="2962936"/>
    <lineage>
        <taxon>Bacteria</taxon>
        <taxon>Pseudomonadati</taxon>
        <taxon>Pseudomonadota</taxon>
        <taxon>Alphaproteobacteria</taxon>
        <taxon>Hyphomicrobiales</taxon>
        <taxon>Alsobacteraceae</taxon>
        <taxon>Alsobacter</taxon>
    </lineage>
</organism>
<dbReference type="Pfam" id="PF00672">
    <property type="entry name" value="HAMP"/>
    <property type="match status" value="1"/>
</dbReference>
<dbReference type="RefSeq" id="WP_254742449.1">
    <property type="nucleotide sequence ID" value="NZ_JANCLU010000010.1"/>
</dbReference>
<protein>
    <submittedName>
        <fullName evidence="7">Methyl-accepting chemotaxis protein</fullName>
    </submittedName>
</protein>
<evidence type="ECO:0000259" key="6">
    <source>
        <dbReference type="PROSITE" id="PS50885"/>
    </source>
</evidence>
<dbReference type="Gene3D" id="1.10.287.950">
    <property type="entry name" value="Methyl-accepting chemotaxis protein"/>
    <property type="match status" value="1"/>
</dbReference>
<accession>A0ABT1LCW7</accession>
<dbReference type="SUPFAM" id="SSF58104">
    <property type="entry name" value="Methyl-accepting chemotaxis protein (MCP) signaling domain"/>
    <property type="match status" value="1"/>
</dbReference>
<evidence type="ECO:0000313" key="7">
    <source>
        <dbReference type="EMBL" id="MCP8939279.1"/>
    </source>
</evidence>
<reference evidence="7 8" key="1">
    <citation type="submission" date="2022-07" db="EMBL/GenBank/DDBJ databases">
        <authorList>
            <person name="Li W.-J."/>
            <person name="Deng Q.-Q."/>
        </authorList>
    </citation>
    <scope>NUCLEOTIDE SEQUENCE [LARGE SCALE GENOMIC DNA]</scope>
    <source>
        <strain evidence="7 8">SYSU M60028</strain>
    </source>
</reference>
<proteinExistence type="inferred from homology"/>
<feature type="compositionally biased region" description="Low complexity" evidence="4">
    <location>
        <begin position="783"/>
        <end position="792"/>
    </location>
</feature>
<keyword evidence="1" id="KW-0488">Methylation</keyword>